<reference evidence="4" key="1">
    <citation type="journal article" date="2019" name="Int. J. Syst. Evol. Microbiol.">
        <title>The Global Catalogue of Microorganisms (GCM) 10K type strain sequencing project: providing services to taxonomists for standard genome sequencing and annotation.</title>
        <authorList>
            <consortium name="The Broad Institute Genomics Platform"/>
            <consortium name="The Broad Institute Genome Sequencing Center for Infectious Disease"/>
            <person name="Wu L."/>
            <person name="Ma J."/>
        </authorList>
    </citation>
    <scope>NUCLEOTIDE SEQUENCE [LARGE SCALE GENOMIC DNA]</scope>
    <source>
        <strain evidence="4">CGMCC 4.1622</strain>
    </source>
</reference>
<evidence type="ECO:0000313" key="3">
    <source>
        <dbReference type="EMBL" id="MFC5644495.1"/>
    </source>
</evidence>
<keyword evidence="2" id="KW-0472">Membrane</keyword>
<keyword evidence="2" id="KW-1133">Transmembrane helix</keyword>
<feature type="non-terminal residue" evidence="3">
    <location>
        <position position="1"/>
    </location>
</feature>
<sequence>QHHQAALQAAQARDVHPVAAAPARLAGLRLAVLRRGRLREAQRLRIGPPLRRPEPPAPQYREPEPREPRRRSRNRMYIPGLGCLKGCLMVLLILAIAAVALWNFTPLPHWWENVQTWWGEAQTWLSSFSGSSH</sequence>
<organism evidence="3 4">
    <name type="scientific">Kitasatospora cinereorecta</name>
    <dbReference type="NCBI Taxonomy" id="285560"/>
    <lineage>
        <taxon>Bacteria</taxon>
        <taxon>Bacillati</taxon>
        <taxon>Actinomycetota</taxon>
        <taxon>Actinomycetes</taxon>
        <taxon>Kitasatosporales</taxon>
        <taxon>Streptomycetaceae</taxon>
        <taxon>Kitasatospora</taxon>
    </lineage>
</organism>
<gene>
    <name evidence="3" type="ORF">ACFPZF_24425</name>
</gene>
<keyword evidence="4" id="KW-1185">Reference proteome</keyword>
<feature type="region of interest" description="Disordered" evidence="1">
    <location>
        <begin position="43"/>
        <end position="72"/>
    </location>
</feature>
<proteinExistence type="predicted"/>
<accession>A0ABW0VGD7</accession>
<evidence type="ECO:0000256" key="2">
    <source>
        <dbReference type="SAM" id="Phobius"/>
    </source>
</evidence>
<evidence type="ECO:0000313" key="4">
    <source>
        <dbReference type="Proteomes" id="UP001596066"/>
    </source>
</evidence>
<dbReference type="Proteomes" id="UP001596066">
    <property type="component" value="Unassembled WGS sequence"/>
</dbReference>
<name>A0ABW0VGD7_9ACTN</name>
<feature type="transmembrane region" description="Helical" evidence="2">
    <location>
        <begin position="76"/>
        <end position="102"/>
    </location>
</feature>
<protein>
    <recommendedName>
        <fullName evidence="5">Serine/threonine protein kinase</fullName>
    </recommendedName>
</protein>
<evidence type="ECO:0008006" key="5">
    <source>
        <dbReference type="Google" id="ProtNLM"/>
    </source>
</evidence>
<evidence type="ECO:0000256" key="1">
    <source>
        <dbReference type="SAM" id="MobiDB-lite"/>
    </source>
</evidence>
<keyword evidence="2" id="KW-0812">Transmembrane</keyword>
<dbReference type="EMBL" id="JBHSOC010000047">
    <property type="protein sequence ID" value="MFC5644495.1"/>
    <property type="molecule type" value="Genomic_DNA"/>
</dbReference>
<comment type="caution">
    <text evidence="3">The sequence shown here is derived from an EMBL/GenBank/DDBJ whole genome shotgun (WGS) entry which is preliminary data.</text>
</comment>